<evidence type="ECO:0000313" key="2">
    <source>
        <dbReference type="EMBL" id="PWW45050.1"/>
    </source>
</evidence>
<comment type="caution">
    <text evidence="2">The sequence shown here is derived from an EMBL/GenBank/DDBJ whole genome shotgun (WGS) entry which is preliminary data.</text>
</comment>
<evidence type="ECO:0000256" key="1">
    <source>
        <dbReference type="SAM" id="Coils"/>
    </source>
</evidence>
<accession>A0A855YGZ7</accession>
<organism evidence="2 3">
    <name type="scientific">Paenibacillus pabuli</name>
    <dbReference type="NCBI Taxonomy" id="1472"/>
    <lineage>
        <taxon>Bacteria</taxon>
        <taxon>Bacillati</taxon>
        <taxon>Bacillota</taxon>
        <taxon>Bacilli</taxon>
        <taxon>Bacillales</taxon>
        <taxon>Paenibacillaceae</taxon>
        <taxon>Paenibacillus</taxon>
    </lineage>
</organism>
<evidence type="ECO:0000313" key="3">
    <source>
        <dbReference type="Proteomes" id="UP000247078"/>
    </source>
</evidence>
<keyword evidence="1" id="KW-0175">Coiled coil</keyword>
<proteinExistence type="predicted"/>
<sequence>MQTGILEEKENHQVGLCSCATQIREHGINEGNDNNQKIMNQSLMRSMKNHSIMSNLSNLSNRYGARPNLRANVWTRMSLGLIIIFSMSVMYYSSAAEAAGPELGVTAQKAWETVLSKADSQTKLSLQRAYENVGNWTTQEQAWEQKIKTIHAANTKELEQLRVGIRQIDDAKIAGLNEKVKQTEARYESLFALYSSVNRQLDAAKAIKNKEWSAAIRNQADTLKPVVQLARQDIRFKKKELAEARKRKSTEVKRLRNLLAGADPLKKQIQTGKKQASISKERYSNALQQFKQSAKLGQSSRVLSSLNSLSAAAEKWAGSKQHIYTLEQKVSATYAKVSQELTKRPK</sequence>
<reference evidence="2 3" key="1">
    <citation type="submission" date="2018-05" db="EMBL/GenBank/DDBJ databases">
        <title>Freshwater and sediment microbial communities from various areas in North America, analyzing microbe dynamics in response to fracking.</title>
        <authorList>
            <person name="Lamendella R."/>
        </authorList>
    </citation>
    <scope>NUCLEOTIDE SEQUENCE [LARGE SCALE GENOMIC DNA]</scope>
    <source>
        <strain evidence="2 3">DB-3</strain>
    </source>
</reference>
<gene>
    <name evidence="2" type="ORF">DET56_101250</name>
</gene>
<dbReference type="Proteomes" id="UP000247078">
    <property type="component" value="Unassembled WGS sequence"/>
</dbReference>
<dbReference type="EMBL" id="QGTZ01000001">
    <property type="protein sequence ID" value="PWW45050.1"/>
    <property type="molecule type" value="Genomic_DNA"/>
</dbReference>
<protein>
    <submittedName>
        <fullName evidence="2">Uncharacterized protein</fullName>
    </submittedName>
</protein>
<feature type="coiled-coil region" evidence="1">
    <location>
        <begin position="227"/>
        <end position="258"/>
    </location>
</feature>
<dbReference type="AlphaFoldDB" id="A0A855YGZ7"/>
<name>A0A855YGZ7_9BACL</name>